<sequence>MSLDILVDNSKTDKNTNHSYLSLYNQLLINKKTTAKNVLEIGIGDFGEKNGGSIKLWKDFFTNATIYGIDILPINRVMDELINNSRVVLYTSTDGYNEIFFKTQFLEKNIKFDFLLDDGPHTLESMKQFIKLYSQVMADDGILIIEDIQSWSWIDILKNEVPEQLKQYIIIHDLRSNKNRYDDIVFTINKSIN</sequence>
<reference evidence="1" key="1">
    <citation type="journal article" date="2020" name="Nature">
        <title>Giant virus diversity and host interactions through global metagenomics.</title>
        <authorList>
            <person name="Schulz F."/>
            <person name="Roux S."/>
            <person name="Paez-Espino D."/>
            <person name="Jungbluth S."/>
            <person name="Walsh D.A."/>
            <person name="Denef V.J."/>
            <person name="McMahon K.D."/>
            <person name="Konstantinidis K.T."/>
            <person name="Eloe-Fadrosh E.A."/>
            <person name="Kyrpides N.C."/>
            <person name="Woyke T."/>
        </authorList>
    </citation>
    <scope>NUCLEOTIDE SEQUENCE</scope>
    <source>
        <strain evidence="1">GVMAG-S-1101161-73</strain>
    </source>
</reference>
<dbReference type="AlphaFoldDB" id="A0A6C0APC9"/>
<organism evidence="1">
    <name type="scientific">viral metagenome</name>
    <dbReference type="NCBI Taxonomy" id="1070528"/>
    <lineage>
        <taxon>unclassified sequences</taxon>
        <taxon>metagenomes</taxon>
        <taxon>organismal metagenomes</taxon>
    </lineage>
</organism>
<accession>A0A6C0APC9</accession>
<name>A0A6C0APC9_9ZZZZ</name>
<proteinExistence type="predicted"/>
<evidence type="ECO:0000313" key="1">
    <source>
        <dbReference type="EMBL" id="QHS81165.1"/>
    </source>
</evidence>
<dbReference type="EMBL" id="MN740730">
    <property type="protein sequence ID" value="QHS81165.1"/>
    <property type="molecule type" value="Genomic_DNA"/>
</dbReference>
<dbReference type="Gene3D" id="3.40.50.150">
    <property type="entry name" value="Vaccinia Virus protein VP39"/>
    <property type="match status" value="1"/>
</dbReference>
<dbReference type="SUPFAM" id="SSF53335">
    <property type="entry name" value="S-adenosyl-L-methionine-dependent methyltransferases"/>
    <property type="match status" value="1"/>
</dbReference>
<dbReference type="InterPro" id="IPR029063">
    <property type="entry name" value="SAM-dependent_MTases_sf"/>
</dbReference>
<protein>
    <recommendedName>
        <fullName evidence="2">Methyltransferase</fullName>
    </recommendedName>
</protein>
<evidence type="ECO:0008006" key="2">
    <source>
        <dbReference type="Google" id="ProtNLM"/>
    </source>
</evidence>